<keyword evidence="2" id="KW-1185">Reference proteome</keyword>
<dbReference type="AlphaFoldDB" id="A0A419NEQ6"/>
<evidence type="ECO:0000313" key="2">
    <source>
        <dbReference type="Proteomes" id="UP000284908"/>
    </source>
</evidence>
<dbReference type="OrthoDB" id="6626244at2"/>
<name>A0A419NEQ6_9GAMM</name>
<reference evidence="1 2" key="1">
    <citation type="submission" date="2018-09" db="EMBL/GenBank/DDBJ databases">
        <authorList>
            <person name="Le Fleche-Mateos A."/>
        </authorList>
    </citation>
    <scope>NUCLEOTIDE SEQUENCE [LARGE SCALE GENOMIC DNA]</scope>
    <source>
        <strain evidence="1 2">DSM 27399</strain>
    </source>
</reference>
<dbReference type="Proteomes" id="UP000284908">
    <property type="component" value="Unassembled WGS sequence"/>
</dbReference>
<organism evidence="1 2">
    <name type="scientific">Rahnella woolbedingensis</name>
    <dbReference type="NCBI Taxonomy" id="1510574"/>
    <lineage>
        <taxon>Bacteria</taxon>
        <taxon>Pseudomonadati</taxon>
        <taxon>Pseudomonadota</taxon>
        <taxon>Gammaproteobacteria</taxon>
        <taxon>Enterobacterales</taxon>
        <taxon>Yersiniaceae</taxon>
        <taxon>Rahnella</taxon>
    </lineage>
</organism>
<sequence>MTYLDELELIHESGDVLYPVKITRKTSGKAAFHLVPPGMNKKDGTIEVMEPSDVISLVIDNGHSVRCSTLVATVVGKSGVKIKRKGLYKISEKSITKYNIKK</sequence>
<gene>
    <name evidence="1" type="ORF">D6C13_02260</name>
</gene>
<accession>A0A419NEQ6</accession>
<evidence type="ECO:0000313" key="1">
    <source>
        <dbReference type="EMBL" id="RJT47206.1"/>
    </source>
</evidence>
<proteinExistence type="predicted"/>
<dbReference type="EMBL" id="RAHH01000002">
    <property type="protein sequence ID" value="RJT47206.1"/>
    <property type="molecule type" value="Genomic_DNA"/>
</dbReference>
<dbReference type="RefSeq" id="WP_101076792.1">
    <property type="nucleotide sequence ID" value="NZ_RAHH01000002.1"/>
</dbReference>
<comment type="caution">
    <text evidence="1">The sequence shown here is derived from an EMBL/GenBank/DDBJ whole genome shotgun (WGS) entry which is preliminary data.</text>
</comment>
<protein>
    <submittedName>
        <fullName evidence="1">Transposase</fullName>
    </submittedName>
</protein>